<dbReference type="InterPro" id="IPR005297">
    <property type="entry name" value="Lipoprotein_repeat"/>
</dbReference>
<accession>A0A178MY88</accession>
<reference evidence="2 3" key="1">
    <citation type="submission" date="2016-04" db="EMBL/GenBank/DDBJ databases">
        <title>Draft genome sequence of freshwater magnetotactic bacteria Magnetospirillum marisnigri SP-1 and Magnetospirillum moscoviense BB-1.</title>
        <authorList>
            <person name="Koziaeva V."/>
            <person name="Dziuba M.V."/>
            <person name="Ivanov T.M."/>
            <person name="Kuznetsov B."/>
            <person name="Grouzdev D.S."/>
        </authorList>
    </citation>
    <scope>NUCLEOTIDE SEQUENCE [LARGE SCALE GENOMIC DNA]</scope>
    <source>
        <strain evidence="2 3">BB-1</strain>
    </source>
</reference>
<dbReference type="Pfam" id="PF03640">
    <property type="entry name" value="Lipoprotein_15"/>
    <property type="match status" value="2"/>
</dbReference>
<evidence type="ECO:0000256" key="1">
    <source>
        <dbReference type="SAM" id="SignalP"/>
    </source>
</evidence>
<evidence type="ECO:0000313" key="3">
    <source>
        <dbReference type="Proteomes" id="UP000078543"/>
    </source>
</evidence>
<comment type="caution">
    <text evidence="2">The sequence shown here is derived from an EMBL/GenBank/DDBJ whole genome shotgun (WGS) entry which is preliminary data.</text>
</comment>
<dbReference type="InterPro" id="IPR014558">
    <property type="entry name" value="UCP029720"/>
</dbReference>
<gene>
    <name evidence="2" type="ORF">A6A05_07350</name>
</gene>
<proteinExistence type="predicted"/>
<dbReference type="PANTHER" id="PTHR39335">
    <property type="entry name" value="BLL4220 PROTEIN"/>
    <property type="match status" value="1"/>
</dbReference>
<protein>
    <recommendedName>
        <fullName evidence="4">Lipoprotein</fullName>
    </recommendedName>
</protein>
<keyword evidence="1" id="KW-0732">Signal</keyword>
<dbReference type="OrthoDB" id="9800666at2"/>
<evidence type="ECO:0008006" key="4">
    <source>
        <dbReference type="Google" id="ProtNLM"/>
    </source>
</evidence>
<evidence type="ECO:0000313" key="2">
    <source>
        <dbReference type="EMBL" id="OAN59548.1"/>
    </source>
</evidence>
<organism evidence="2 3">
    <name type="scientific">Magnetospirillum moscoviense</name>
    <dbReference type="NCBI Taxonomy" id="1437059"/>
    <lineage>
        <taxon>Bacteria</taxon>
        <taxon>Pseudomonadati</taxon>
        <taxon>Pseudomonadota</taxon>
        <taxon>Alphaproteobacteria</taxon>
        <taxon>Rhodospirillales</taxon>
        <taxon>Rhodospirillaceae</taxon>
        <taxon>Magnetospirillum</taxon>
    </lineage>
</organism>
<dbReference type="PANTHER" id="PTHR39335:SF1">
    <property type="entry name" value="BLL4220 PROTEIN"/>
    <property type="match status" value="1"/>
</dbReference>
<dbReference type="EMBL" id="LWQU01000065">
    <property type="protein sequence ID" value="OAN59548.1"/>
    <property type="molecule type" value="Genomic_DNA"/>
</dbReference>
<dbReference type="AlphaFoldDB" id="A0A178MY88"/>
<dbReference type="GO" id="GO:0043448">
    <property type="term" value="P:alkane catabolic process"/>
    <property type="evidence" value="ECO:0007669"/>
    <property type="project" value="TreeGrafter"/>
</dbReference>
<feature type="signal peptide" evidence="1">
    <location>
        <begin position="1"/>
        <end position="21"/>
    </location>
</feature>
<name>A0A178MY88_9PROT</name>
<dbReference type="Proteomes" id="UP000078543">
    <property type="component" value="Unassembled WGS sequence"/>
</dbReference>
<sequence>MIGRMMILTGMSILAAAAAQAGQVAERSTPMGTVLTDAAGMTLYVFDKDEPGKSNCADSCAVNWPPATADKADKAKAPYSIITRADGSMQWAYGGKPLYRWAKDAKPGDATGDGFRDIWHVAKPMAVPVLLPEPASPMKSGY</sequence>
<feature type="chain" id="PRO_5008092358" description="Lipoprotein" evidence="1">
    <location>
        <begin position="22"/>
        <end position="142"/>
    </location>
</feature>
<keyword evidence="3" id="KW-1185">Reference proteome</keyword>
<dbReference type="PIRSF" id="PIRSF029720">
    <property type="entry name" value="UCP029720"/>
    <property type="match status" value="1"/>
</dbReference>